<comment type="cofactor">
    <cofactor evidence="7">
        <name>Mg(2+)</name>
        <dbReference type="ChEBI" id="CHEBI:18420"/>
    </cofactor>
</comment>
<dbReference type="CDD" id="cd00887">
    <property type="entry name" value="MoeA"/>
    <property type="match status" value="1"/>
</dbReference>
<name>A0ABU9WW36_9MICC</name>
<comment type="caution">
    <text evidence="10">The sequence shown here is derived from an EMBL/GenBank/DDBJ whole genome shotgun (WGS) entry which is preliminary data.</text>
</comment>
<dbReference type="InterPro" id="IPR001453">
    <property type="entry name" value="MoaB/Mog_dom"/>
</dbReference>
<comment type="catalytic activity">
    <reaction evidence="6">
        <text>adenylyl-molybdopterin + molybdate = Mo-molybdopterin + AMP + H(+)</text>
        <dbReference type="Rhea" id="RHEA:35047"/>
        <dbReference type="ChEBI" id="CHEBI:15378"/>
        <dbReference type="ChEBI" id="CHEBI:36264"/>
        <dbReference type="ChEBI" id="CHEBI:62727"/>
        <dbReference type="ChEBI" id="CHEBI:71302"/>
        <dbReference type="ChEBI" id="CHEBI:456215"/>
        <dbReference type="EC" id="2.10.1.1"/>
    </reaction>
</comment>
<dbReference type="Pfam" id="PF03453">
    <property type="entry name" value="MoeA_N"/>
    <property type="match status" value="1"/>
</dbReference>
<protein>
    <recommendedName>
        <fullName evidence="7">Molybdopterin molybdenumtransferase</fullName>
        <ecNumber evidence="7">2.10.1.1</ecNumber>
    </recommendedName>
</protein>
<dbReference type="SUPFAM" id="SSF63867">
    <property type="entry name" value="MoeA C-terminal domain-like"/>
    <property type="match status" value="1"/>
</dbReference>
<keyword evidence="7" id="KW-0808">Transferase</keyword>
<dbReference type="PANTHER" id="PTHR10192:SF5">
    <property type="entry name" value="GEPHYRIN"/>
    <property type="match status" value="1"/>
</dbReference>
<comment type="similarity">
    <text evidence="3 7">Belongs to the MoeA family.</text>
</comment>
<dbReference type="InterPro" id="IPR005110">
    <property type="entry name" value="MoeA_linker/N"/>
</dbReference>
<evidence type="ECO:0000256" key="2">
    <source>
        <dbReference type="ARBA" id="ARBA00005046"/>
    </source>
</evidence>
<dbReference type="SMART" id="SM00852">
    <property type="entry name" value="MoCF_biosynth"/>
    <property type="match status" value="1"/>
</dbReference>
<evidence type="ECO:0000313" key="10">
    <source>
        <dbReference type="EMBL" id="MEN2743306.1"/>
    </source>
</evidence>
<dbReference type="RefSeq" id="WP_345882792.1">
    <property type="nucleotide sequence ID" value="NZ_JBDFRB010000001.1"/>
</dbReference>
<reference evidence="10 11" key="1">
    <citation type="submission" date="2024-05" db="EMBL/GenBank/DDBJ databases">
        <title>Sinomonas sp. nov., isolated from a waste landfill.</title>
        <authorList>
            <person name="Zhao Y."/>
        </authorList>
    </citation>
    <scope>NUCLEOTIDE SEQUENCE [LARGE SCALE GENOMIC DNA]</scope>
    <source>
        <strain evidence="10 11">CCTCC AB2014300</strain>
    </source>
</reference>
<comment type="pathway">
    <text evidence="2 7">Cofactor biosynthesis; molybdopterin biosynthesis.</text>
</comment>
<evidence type="ECO:0000259" key="9">
    <source>
        <dbReference type="SMART" id="SM00852"/>
    </source>
</evidence>
<keyword evidence="7" id="KW-0479">Metal-binding</keyword>
<dbReference type="Gene3D" id="2.170.190.11">
    <property type="entry name" value="Molybdopterin biosynthesis moea protein, domain 3"/>
    <property type="match status" value="1"/>
</dbReference>
<evidence type="ECO:0000256" key="6">
    <source>
        <dbReference type="ARBA" id="ARBA00047317"/>
    </source>
</evidence>
<keyword evidence="4 7" id="KW-0500">Molybdenum</keyword>
<evidence type="ECO:0000256" key="5">
    <source>
        <dbReference type="ARBA" id="ARBA00023150"/>
    </source>
</evidence>
<evidence type="ECO:0000313" key="11">
    <source>
        <dbReference type="Proteomes" id="UP001422074"/>
    </source>
</evidence>
<gene>
    <name evidence="10" type="ORF">ABCQ75_01970</name>
</gene>
<dbReference type="Pfam" id="PF00994">
    <property type="entry name" value="MoCF_biosynth"/>
    <property type="match status" value="1"/>
</dbReference>
<dbReference type="SUPFAM" id="SSF53218">
    <property type="entry name" value="Molybdenum cofactor biosynthesis proteins"/>
    <property type="match status" value="1"/>
</dbReference>
<comment type="function">
    <text evidence="1 7">Catalyzes the insertion of molybdate into adenylated molybdopterin with the concomitant release of AMP.</text>
</comment>
<feature type="domain" description="MoaB/Mog" evidence="9">
    <location>
        <begin position="186"/>
        <end position="342"/>
    </location>
</feature>
<evidence type="ECO:0000256" key="4">
    <source>
        <dbReference type="ARBA" id="ARBA00022505"/>
    </source>
</evidence>
<dbReference type="InterPro" id="IPR036135">
    <property type="entry name" value="MoeA_linker/N_sf"/>
</dbReference>
<dbReference type="Proteomes" id="UP001422074">
    <property type="component" value="Unassembled WGS sequence"/>
</dbReference>
<sequence length="460" mass="46274">MTPGDAPEADHHALHLTWTEARETAARAAGPIPPSDVPLAASVGRTLAEDVTALRDMPHYASSAMDGWAVRGTGPWVLAETGERLAAHEASTIVTGGDLPPGTSAVLRREHGEVAPDEDGLPHLRLAAGAPPGSPRGGADIRPAGEEARAGEVLVPAGTVLTPAHVALAALAGYDGLTVTGRPLVRLVRTGGEVVESGLPGPGLVRDVFSHLVPPLLAAYGGILAGHDRIGDDAGEWAAALADVPQGPESAGADDAGHGAAVGAPADVVVTTGGTGRGGSDHLRGIVADMGGRILVDGVAMRPGHPTVLAELPDGRFVLGLPGNPLAAIVGLVAVGEPLLAALSGREPLTAVELPSGEAFEADPRRTRIVPFRRVYGMASPRSGTGSGMLRGLAAADGLMVVPPHGVELGEPVACLPLPWGRPLVEPGAGGARKGRGQSRGGSRGSSGSKDPVDWSALDV</sequence>
<keyword evidence="7" id="KW-0460">Magnesium</keyword>
<dbReference type="Gene3D" id="2.40.340.10">
    <property type="entry name" value="MoeA, C-terminal, domain IV"/>
    <property type="match status" value="1"/>
</dbReference>
<dbReference type="InterPro" id="IPR005111">
    <property type="entry name" value="MoeA_C_domain_IV"/>
</dbReference>
<dbReference type="SUPFAM" id="SSF63882">
    <property type="entry name" value="MoeA N-terminal region -like"/>
    <property type="match status" value="1"/>
</dbReference>
<feature type="region of interest" description="Disordered" evidence="8">
    <location>
        <begin position="426"/>
        <end position="460"/>
    </location>
</feature>
<dbReference type="InterPro" id="IPR036425">
    <property type="entry name" value="MoaB/Mog-like_dom_sf"/>
</dbReference>
<dbReference type="EC" id="2.10.1.1" evidence="7"/>
<dbReference type="Gene3D" id="3.90.105.10">
    <property type="entry name" value="Molybdopterin biosynthesis moea protein, domain 2"/>
    <property type="match status" value="1"/>
</dbReference>
<evidence type="ECO:0000256" key="1">
    <source>
        <dbReference type="ARBA" id="ARBA00002901"/>
    </source>
</evidence>
<dbReference type="InterPro" id="IPR036688">
    <property type="entry name" value="MoeA_C_domain_IV_sf"/>
</dbReference>
<evidence type="ECO:0000256" key="7">
    <source>
        <dbReference type="RuleBase" id="RU365090"/>
    </source>
</evidence>
<evidence type="ECO:0000256" key="8">
    <source>
        <dbReference type="SAM" id="MobiDB-lite"/>
    </source>
</evidence>
<keyword evidence="5 7" id="KW-0501">Molybdenum cofactor biosynthesis</keyword>
<dbReference type="Pfam" id="PF03454">
    <property type="entry name" value="MoeA_C"/>
    <property type="match status" value="1"/>
</dbReference>
<dbReference type="EMBL" id="JBDFRB010000001">
    <property type="protein sequence ID" value="MEN2743306.1"/>
    <property type="molecule type" value="Genomic_DNA"/>
</dbReference>
<dbReference type="PANTHER" id="PTHR10192">
    <property type="entry name" value="MOLYBDOPTERIN BIOSYNTHESIS PROTEIN"/>
    <property type="match status" value="1"/>
</dbReference>
<proteinExistence type="inferred from homology"/>
<evidence type="ECO:0000256" key="3">
    <source>
        <dbReference type="ARBA" id="ARBA00010763"/>
    </source>
</evidence>
<accession>A0ABU9WW36</accession>
<keyword evidence="11" id="KW-1185">Reference proteome</keyword>
<organism evidence="10 11">
    <name type="scientific">Sinomonas halotolerans</name>
    <dbReference type="NCBI Taxonomy" id="1644133"/>
    <lineage>
        <taxon>Bacteria</taxon>
        <taxon>Bacillati</taxon>
        <taxon>Actinomycetota</taxon>
        <taxon>Actinomycetes</taxon>
        <taxon>Micrococcales</taxon>
        <taxon>Micrococcaceae</taxon>
        <taxon>Sinomonas</taxon>
    </lineage>
</organism>
<feature type="compositionally biased region" description="Gly residues" evidence="8">
    <location>
        <begin position="428"/>
        <end position="445"/>
    </location>
</feature>
<dbReference type="InterPro" id="IPR038987">
    <property type="entry name" value="MoeA-like"/>
</dbReference>
<dbReference type="Gene3D" id="3.40.980.10">
    <property type="entry name" value="MoaB/Mog-like domain"/>
    <property type="match status" value="1"/>
</dbReference>